<evidence type="ECO:0000313" key="2">
    <source>
        <dbReference type="EMBL" id="CAD7451992.1"/>
    </source>
</evidence>
<protein>
    <submittedName>
        <fullName evidence="2">Uncharacterized protein</fullName>
    </submittedName>
</protein>
<dbReference type="AlphaFoldDB" id="A0A7R9I8S9"/>
<feature type="compositionally biased region" description="Low complexity" evidence="1">
    <location>
        <begin position="182"/>
        <end position="196"/>
    </location>
</feature>
<name>A0A7R9I8S9_9NEOP</name>
<feature type="compositionally biased region" description="Polar residues" evidence="1">
    <location>
        <begin position="139"/>
        <end position="148"/>
    </location>
</feature>
<reference evidence="2" key="1">
    <citation type="submission" date="2020-11" db="EMBL/GenBank/DDBJ databases">
        <authorList>
            <person name="Tran Van P."/>
        </authorList>
    </citation>
    <scope>NUCLEOTIDE SEQUENCE</scope>
</reference>
<organism evidence="2">
    <name type="scientific">Timema tahoe</name>
    <dbReference type="NCBI Taxonomy" id="61484"/>
    <lineage>
        <taxon>Eukaryota</taxon>
        <taxon>Metazoa</taxon>
        <taxon>Ecdysozoa</taxon>
        <taxon>Arthropoda</taxon>
        <taxon>Hexapoda</taxon>
        <taxon>Insecta</taxon>
        <taxon>Pterygota</taxon>
        <taxon>Neoptera</taxon>
        <taxon>Polyneoptera</taxon>
        <taxon>Phasmatodea</taxon>
        <taxon>Timematodea</taxon>
        <taxon>Timematoidea</taxon>
        <taxon>Timematidae</taxon>
        <taxon>Timema</taxon>
    </lineage>
</organism>
<sequence>MVATLIRKRPVGRPRRRRRWEDITLRAALRGVRTERLVSATSFVSTNWASRKPRKKTRRERFLSSERADFDKCLKPSCSRSTVSNSLVHFDESQFEANRADGLKKLKPNAIPSIFETHPKANKSTATIIKVEANEEALQQQIRSSNSTDADEIIFSKKPRKKRNKKKTEDEDPLTNSQSVMQSPAGSQSASASADDGFTVVSCRKNNSANSNMRGSAGSALA</sequence>
<feature type="region of interest" description="Disordered" evidence="1">
    <location>
        <begin position="139"/>
        <end position="196"/>
    </location>
</feature>
<accession>A0A7R9I8S9</accession>
<gene>
    <name evidence="2" type="ORF">TTEB3V08_LOCUS186</name>
</gene>
<evidence type="ECO:0000256" key="1">
    <source>
        <dbReference type="SAM" id="MobiDB-lite"/>
    </source>
</evidence>
<feature type="compositionally biased region" description="Basic residues" evidence="1">
    <location>
        <begin position="157"/>
        <end position="166"/>
    </location>
</feature>
<dbReference type="EMBL" id="OE000023">
    <property type="protein sequence ID" value="CAD7451992.1"/>
    <property type="molecule type" value="Genomic_DNA"/>
</dbReference>
<proteinExistence type="predicted"/>